<dbReference type="GO" id="GO:0003677">
    <property type="term" value="F:DNA binding"/>
    <property type="evidence" value="ECO:0007669"/>
    <property type="project" value="InterPro"/>
</dbReference>
<organism evidence="2 3">
    <name type="scientific">Paraliobacillus ryukyuensis</name>
    <dbReference type="NCBI Taxonomy" id="200904"/>
    <lineage>
        <taxon>Bacteria</taxon>
        <taxon>Bacillati</taxon>
        <taxon>Bacillota</taxon>
        <taxon>Bacilli</taxon>
        <taxon>Bacillales</taxon>
        <taxon>Bacillaceae</taxon>
        <taxon>Paraliobacillus</taxon>
    </lineage>
</organism>
<dbReference type="PANTHER" id="PTHR36180">
    <property type="entry name" value="DNA-BINDING PROTEIN-RELATED-RELATED"/>
    <property type="match status" value="1"/>
</dbReference>
<dbReference type="AlphaFoldDB" id="A0A366DPJ1"/>
<dbReference type="RefSeq" id="WP_113870203.1">
    <property type="nucleotide sequence ID" value="NZ_BAABQN010000022.1"/>
</dbReference>
<keyword evidence="3" id="KW-1185">Reference proteome</keyword>
<dbReference type="InterPro" id="IPR005039">
    <property type="entry name" value="Ant_C"/>
</dbReference>
<dbReference type="OrthoDB" id="9812611at2"/>
<sequence>MNQIKSFEHEMFGELPVIVVDDVEWFGATEGAKALSFGNPYDALKNHVEEDDLAVHEVIDRLGRKQHKKFISESGLYSLIIGAAKQGNNQQIKQRAKVFKKWVTSDVLPTIRKTGGYVQENRAIDFVNSWLPQLDDNSKQAVASTLEQNRYLVTENKKLVTTIESQKPKVLFAEALEISENSILVKDLATLLKQNGVDTGQNRLFKWMREEGYLLKRSSYYNKPSQKSMEQGLFEFGTRVITHNDGSTSNRYTPYVTGKGQIYFMNKFIDRRGVI</sequence>
<gene>
    <name evidence="2" type="ORF">DES48_1216</name>
</gene>
<protein>
    <submittedName>
        <fullName evidence="2">Anti-repressor protein</fullName>
    </submittedName>
</protein>
<feature type="domain" description="Bro-N" evidence="1">
    <location>
        <begin position="1"/>
        <end position="115"/>
    </location>
</feature>
<dbReference type="PROSITE" id="PS51750">
    <property type="entry name" value="BRO_N"/>
    <property type="match status" value="1"/>
</dbReference>
<dbReference type="PANTHER" id="PTHR36180:SF2">
    <property type="entry name" value="BRO FAMILY PROTEIN"/>
    <property type="match status" value="1"/>
</dbReference>
<reference evidence="2 3" key="1">
    <citation type="submission" date="2018-06" db="EMBL/GenBank/DDBJ databases">
        <title>Genomic Encyclopedia of Type Strains, Phase IV (KMG-IV): sequencing the most valuable type-strain genomes for metagenomic binning, comparative biology and taxonomic classification.</title>
        <authorList>
            <person name="Goeker M."/>
        </authorList>
    </citation>
    <scope>NUCLEOTIDE SEQUENCE [LARGE SCALE GENOMIC DNA]</scope>
    <source>
        <strain evidence="2 3">DSM 15140</strain>
    </source>
</reference>
<evidence type="ECO:0000259" key="1">
    <source>
        <dbReference type="PROSITE" id="PS51750"/>
    </source>
</evidence>
<proteinExistence type="predicted"/>
<dbReference type="Pfam" id="PF02498">
    <property type="entry name" value="Bro-N"/>
    <property type="match status" value="1"/>
</dbReference>
<name>A0A366DPJ1_9BACI</name>
<comment type="caution">
    <text evidence="2">The sequence shown here is derived from an EMBL/GenBank/DDBJ whole genome shotgun (WGS) entry which is preliminary data.</text>
</comment>
<dbReference type="InterPro" id="IPR003497">
    <property type="entry name" value="BRO_N_domain"/>
</dbReference>
<dbReference type="Pfam" id="PF03374">
    <property type="entry name" value="ANT"/>
    <property type="match status" value="1"/>
</dbReference>
<dbReference type="STRING" id="200904.GCA_900168775_02597"/>
<dbReference type="EMBL" id="QNRI01000021">
    <property type="protein sequence ID" value="RBO91128.1"/>
    <property type="molecule type" value="Genomic_DNA"/>
</dbReference>
<accession>A0A366DPJ1</accession>
<evidence type="ECO:0000313" key="3">
    <source>
        <dbReference type="Proteomes" id="UP000252254"/>
    </source>
</evidence>
<dbReference type="Proteomes" id="UP000252254">
    <property type="component" value="Unassembled WGS sequence"/>
</dbReference>
<dbReference type="SMART" id="SM01040">
    <property type="entry name" value="Bro-N"/>
    <property type="match status" value="1"/>
</dbReference>
<evidence type="ECO:0000313" key="2">
    <source>
        <dbReference type="EMBL" id="RBO91128.1"/>
    </source>
</evidence>